<feature type="compositionally biased region" description="Low complexity" evidence="1">
    <location>
        <begin position="214"/>
        <end position="228"/>
    </location>
</feature>
<dbReference type="EMBL" id="JAEUBG010002548">
    <property type="protein sequence ID" value="KAH3684373.1"/>
    <property type="molecule type" value="Genomic_DNA"/>
</dbReference>
<dbReference type="Proteomes" id="UP000774326">
    <property type="component" value="Unassembled WGS sequence"/>
</dbReference>
<feature type="region of interest" description="Disordered" evidence="1">
    <location>
        <begin position="386"/>
        <end position="481"/>
    </location>
</feature>
<comment type="caution">
    <text evidence="2">The sequence shown here is derived from an EMBL/GenBank/DDBJ whole genome shotgun (WGS) entry which is preliminary data.</text>
</comment>
<feature type="compositionally biased region" description="Low complexity" evidence="1">
    <location>
        <begin position="459"/>
        <end position="472"/>
    </location>
</feature>
<feature type="compositionally biased region" description="Low complexity" evidence="1">
    <location>
        <begin position="155"/>
        <end position="165"/>
    </location>
</feature>
<feature type="compositionally biased region" description="Polar residues" evidence="1">
    <location>
        <begin position="410"/>
        <end position="419"/>
    </location>
</feature>
<sequence length="561" mass="60452">MMSGYQQSHLDNLQRLQQSLAQAHATTTTATASSASSDASSYISTASSYQTTTSNLEQTYSRKLSNKVLSELELRTTEKLIQLEEQKQRDREQRLRTQTSQEQLSAFTKTLPSIEQHYAASRPTTANESESQQCQYQTVINYQRGVSMNSDNEDGSSNMDISMNSDSDKSLQVIHDSTSEQLGMTTTNDQDLKRRRMSQAPAPASTTQNMGQISSSSSRPTSSLSQNSLQRTLSQRKALSRTRRNSSRRASTLHELIVPLSIRSPGSSPLANGKIIDVNSHGVKSDGFTVPKIPATYGISNPNHRYQATRSSPLSSMSNGGGFSFARPTFAAMSKVQNGTVPVLRKPSSKNNLNQAYNQQAQNKNGSNGNGSGVTVKAIPTKATISQQRSLFSSSSASSTIPKSRSSKSINAGNASSIPNSTSNSFLSNLTKPTVSSLSKSKSFKGGLSEVSHLPPPSNSSTKSTNYSTNSTHHQAPNLGMRKSKSLKMGLDAYTNNANSSSSGMKKSQTMKFGLFHSNNVSDVTNNSNNKTTGMTRSRTVSGNLNNGGTGSGLNSRPAWR</sequence>
<feature type="compositionally biased region" description="Polar residues" evidence="1">
    <location>
        <begin position="175"/>
        <end position="189"/>
    </location>
</feature>
<feature type="compositionally biased region" description="Basic residues" evidence="1">
    <location>
        <begin position="238"/>
        <end position="247"/>
    </location>
</feature>
<reference evidence="2" key="1">
    <citation type="journal article" date="2021" name="Open Biol.">
        <title>Shared evolutionary footprints suggest mitochondrial oxidative damage underlies multiple complex I losses in fungi.</title>
        <authorList>
            <person name="Schikora-Tamarit M.A."/>
            <person name="Marcet-Houben M."/>
            <person name="Nosek J."/>
            <person name="Gabaldon T."/>
        </authorList>
    </citation>
    <scope>NUCLEOTIDE SEQUENCE</scope>
    <source>
        <strain evidence="2">CBS2887</strain>
    </source>
</reference>
<keyword evidence="3" id="KW-1185">Reference proteome</keyword>
<evidence type="ECO:0000313" key="3">
    <source>
        <dbReference type="Proteomes" id="UP000774326"/>
    </source>
</evidence>
<accession>A0A9P8Q533</accession>
<name>A0A9P8Q533_WICPI</name>
<protein>
    <submittedName>
        <fullName evidence="2">Uncharacterized protein</fullName>
    </submittedName>
</protein>
<evidence type="ECO:0000313" key="2">
    <source>
        <dbReference type="EMBL" id="KAH3684373.1"/>
    </source>
</evidence>
<gene>
    <name evidence="2" type="ORF">WICPIJ_004649</name>
</gene>
<feature type="region of interest" description="Disordered" evidence="1">
    <location>
        <begin position="522"/>
        <end position="561"/>
    </location>
</feature>
<feature type="compositionally biased region" description="Low complexity" evidence="1">
    <location>
        <begin position="522"/>
        <end position="533"/>
    </location>
</feature>
<feature type="compositionally biased region" description="Low complexity" evidence="1">
    <location>
        <begin position="420"/>
        <end position="449"/>
    </location>
</feature>
<feature type="compositionally biased region" description="Low complexity" evidence="1">
    <location>
        <begin position="386"/>
        <end position="409"/>
    </location>
</feature>
<feature type="region of interest" description="Disordered" evidence="1">
    <location>
        <begin position="145"/>
        <end position="250"/>
    </location>
</feature>
<evidence type="ECO:0000256" key="1">
    <source>
        <dbReference type="SAM" id="MobiDB-lite"/>
    </source>
</evidence>
<feature type="compositionally biased region" description="Polar residues" evidence="1">
    <location>
        <begin position="204"/>
        <end position="213"/>
    </location>
</feature>
<reference evidence="2" key="2">
    <citation type="submission" date="2021-01" db="EMBL/GenBank/DDBJ databases">
        <authorList>
            <person name="Schikora-Tamarit M.A."/>
        </authorList>
    </citation>
    <scope>NUCLEOTIDE SEQUENCE</scope>
    <source>
        <strain evidence="2">CBS2887</strain>
    </source>
</reference>
<proteinExistence type="predicted"/>
<organism evidence="2 3">
    <name type="scientific">Wickerhamomyces pijperi</name>
    <name type="common">Yeast</name>
    <name type="synonym">Pichia pijperi</name>
    <dbReference type="NCBI Taxonomy" id="599730"/>
    <lineage>
        <taxon>Eukaryota</taxon>
        <taxon>Fungi</taxon>
        <taxon>Dikarya</taxon>
        <taxon>Ascomycota</taxon>
        <taxon>Saccharomycotina</taxon>
        <taxon>Saccharomycetes</taxon>
        <taxon>Phaffomycetales</taxon>
        <taxon>Wickerhamomycetaceae</taxon>
        <taxon>Wickerhamomyces</taxon>
    </lineage>
</organism>
<dbReference type="AlphaFoldDB" id="A0A9P8Q533"/>